<dbReference type="Pfam" id="PF20393">
    <property type="entry name" value="Pro_CA_2"/>
    <property type="match status" value="1"/>
</dbReference>
<reference evidence="2 3" key="1">
    <citation type="submission" date="2016-10" db="EMBL/GenBank/DDBJ databases">
        <authorList>
            <person name="Varghese N."/>
            <person name="Submissions S."/>
        </authorList>
    </citation>
    <scope>NUCLEOTIDE SEQUENCE [LARGE SCALE GENOMIC DNA]</scope>
    <source>
        <strain evidence="2 3">DSM 20748</strain>
    </source>
</reference>
<evidence type="ECO:0008006" key="4">
    <source>
        <dbReference type="Google" id="ProtNLM"/>
    </source>
</evidence>
<feature type="region of interest" description="Disordered" evidence="1">
    <location>
        <begin position="68"/>
        <end position="87"/>
    </location>
</feature>
<dbReference type="Proteomes" id="UP000198647">
    <property type="component" value="Unassembled WGS sequence"/>
</dbReference>
<gene>
    <name evidence="2" type="ORF">SAMN04488081_2376</name>
</gene>
<dbReference type="InterPro" id="IPR046871">
    <property type="entry name" value="Pro_CA_2"/>
</dbReference>
<evidence type="ECO:0000313" key="3">
    <source>
        <dbReference type="Proteomes" id="UP000198647"/>
    </source>
</evidence>
<keyword evidence="3" id="KW-1185">Reference proteome</keyword>
<protein>
    <recommendedName>
        <fullName evidence="4">Carbonic anhydrase</fullName>
    </recommendedName>
</protein>
<evidence type="ECO:0000313" key="2">
    <source>
        <dbReference type="EMBL" id="SDY21673.1"/>
    </source>
</evidence>
<comment type="caution">
    <text evidence="2">The sequence shown here is derived from an EMBL/GenBank/DDBJ whole genome shotgun (WGS) entry which is preliminary data.</text>
</comment>
<evidence type="ECO:0000256" key="1">
    <source>
        <dbReference type="SAM" id="MobiDB-lite"/>
    </source>
</evidence>
<sequence>MSFATSINCMDGRVQLPVINWMKDTYGVEYIDMITEAGPNKVLLEGSAGQLEEIKKKVLVSTEKHGSGTITIAGHHDCAGNPADRSQKEKEIKRAVELIETWDLGAEVVGLYVNENWEVEVVTE</sequence>
<name>A0A1H3I1U7_9BACI</name>
<dbReference type="EMBL" id="FNOS01000006">
    <property type="protein sequence ID" value="SDY21673.1"/>
    <property type="molecule type" value="Genomic_DNA"/>
</dbReference>
<dbReference type="RefSeq" id="WP_008590997.1">
    <property type="nucleotide sequence ID" value="NZ_FNOS01000006.1"/>
</dbReference>
<accession>A0A1H3I1U7</accession>
<organism evidence="2 3">
    <name type="scientific">Salimicrobium album</name>
    <dbReference type="NCBI Taxonomy" id="50717"/>
    <lineage>
        <taxon>Bacteria</taxon>
        <taxon>Bacillati</taxon>
        <taxon>Bacillota</taxon>
        <taxon>Bacilli</taxon>
        <taxon>Bacillales</taxon>
        <taxon>Bacillaceae</taxon>
        <taxon>Salimicrobium</taxon>
    </lineage>
</organism>
<proteinExistence type="predicted"/>